<feature type="compositionally biased region" description="Basic and acidic residues" evidence="1">
    <location>
        <begin position="1"/>
        <end position="13"/>
    </location>
</feature>
<sequence length="120" mass="13564">MAIRRIESEKAEGPDNIPSESLNSDIKVTASMLHVLLRKILEEEQVPLTSWEEGHLIKVPTKGDLSKCENHRCISTRKGLQQSVAEPDERLSRHPTPTSTDRVPWASVAHIPNNDTRDHR</sequence>
<evidence type="ECO:0000313" key="3">
    <source>
        <dbReference type="Proteomes" id="UP000269396"/>
    </source>
</evidence>
<feature type="region of interest" description="Disordered" evidence="1">
    <location>
        <begin position="1"/>
        <end position="22"/>
    </location>
</feature>
<dbReference type="AlphaFoldDB" id="A0A183NQK6"/>
<name>A0A183NQK6_9TREM</name>
<feature type="region of interest" description="Disordered" evidence="1">
    <location>
        <begin position="78"/>
        <end position="120"/>
    </location>
</feature>
<dbReference type="EMBL" id="UZAL01012150">
    <property type="protein sequence ID" value="VDP06257.1"/>
    <property type="molecule type" value="Genomic_DNA"/>
</dbReference>
<protein>
    <submittedName>
        <fullName evidence="2">Uncharacterized protein</fullName>
    </submittedName>
</protein>
<keyword evidence="3" id="KW-1185">Reference proteome</keyword>
<organism evidence="2 3">
    <name type="scientific">Schistosoma mattheei</name>
    <dbReference type="NCBI Taxonomy" id="31246"/>
    <lineage>
        <taxon>Eukaryota</taxon>
        <taxon>Metazoa</taxon>
        <taxon>Spiralia</taxon>
        <taxon>Lophotrochozoa</taxon>
        <taxon>Platyhelminthes</taxon>
        <taxon>Trematoda</taxon>
        <taxon>Digenea</taxon>
        <taxon>Strigeidida</taxon>
        <taxon>Schistosomatoidea</taxon>
        <taxon>Schistosomatidae</taxon>
        <taxon>Schistosoma</taxon>
    </lineage>
</organism>
<dbReference type="Proteomes" id="UP000269396">
    <property type="component" value="Unassembled WGS sequence"/>
</dbReference>
<gene>
    <name evidence="2" type="ORF">SMTD_LOCUS4391</name>
</gene>
<proteinExistence type="predicted"/>
<reference evidence="2 3" key="1">
    <citation type="submission" date="2018-11" db="EMBL/GenBank/DDBJ databases">
        <authorList>
            <consortium name="Pathogen Informatics"/>
        </authorList>
    </citation>
    <scope>NUCLEOTIDE SEQUENCE [LARGE SCALE GENOMIC DNA]</scope>
    <source>
        <strain>Denwood</strain>
        <strain evidence="3">Zambia</strain>
    </source>
</reference>
<evidence type="ECO:0000256" key="1">
    <source>
        <dbReference type="SAM" id="MobiDB-lite"/>
    </source>
</evidence>
<accession>A0A183NQK6</accession>
<evidence type="ECO:0000313" key="2">
    <source>
        <dbReference type="EMBL" id="VDP06257.1"/>
    </source>
</evidence>